<dbReference type="GO" id="GO:0004252">
    <property type="term" value="F:serine-type endopeptidase activity"/>
    <property type="evidence" value="ECO:0007669"/>
    <property type="project" value="UniProtKB-EC"/>
</dbReference>
<evidence type="ECO:0000256" key="7">
    <source>
        <dbReference type="PROSITE-ProRule" id="PRU10086"/>
    </source>
</evidence>
<evidence type="ECO:0000256" key="10">
    <source>
        <dbReference type="SAM" id="Phobius"/>
    </source>
</evidence>
<sequence length="904" mass="102177">MVRFSIASSSTALLGFVAVGAATLRPRTARRAEPSQPSPGVPPVRMPMVSTGTGAIDVMSKLLQDAEKDITIYINSPGGSVSAGMAIFDAMQFVPCDVSTVCYGMAASMGAFLLGAGTKGKRRSLPNARIMIHQPLGGAGGQAADIEIQAKEILFLREILNTYLSDFTGKPLDTVAEDCDRDYYMTPEEASKYGIIDEVRPEEKCRENKNKNTDFFVHFASVGGHRDEELAQELHMVEILEIEIQHQPFEKQLVLEVVYCAVSVQVVWRADLLFCALVASNSMGRLWEQDVWWQLRLGDEILFHGQGFPTHEEWTYTSSHIPFHNHWWLFCIPFSLLYHLGGVPALVTLRGVLCAVLAKMQMMLSPGPERWLLAAISFRISKHRLQCRPELISLVLYAALPLLRRTLAKADAGRDKRDGTVVLWPREVLCMYACVVAAANIHFGVVPWPVLFCGTLLADDLFDPSASGSTSCSCLPRINLTPLARAAPVILLPCLSPQPLAGLNYILHHRPGKYAEKQLTNPEHRSFQDEWREFYTDLPAWSSFQLSQLHRQLFDAATLKHVPWICAYFVLAVLVPLCWLQRGRHSRAAGLRSPLFTLLALGVMTLLVYDRTRTVVWPAFFLPAMLGHSGPSQCQTPRLLWVIFCVLISLYLILADFEGPSFQLTTVNWPVRSAEFVRNHSLTGNIYHTITFGGYLLYWLPNRHFADTREYCFKHLDELYKSVYLDPERLNRDILRKYQVNIYIGLIPQTRRLPMGGYEDVASRFLHKGVWARVYFDHVSEVFLRRAVPEFQDLIAEQEVFLNPAFPPDYYVRVILGRERGDPRSLASLTRDLDMCLAREEVYCELIEALRVSATQGAQEVSSWLRRLQAKNSGDLKNERRLTREYLESVKIHLSTQLNGTSAR</sequence>
<evidence type="ECO:0000256" key="9">
    <source>
        <dbReference type="SAM" id="MobiDB-lite"/>
    </source>
</evidence>
<dbReference type="InterPro" id="IPR029045">
    <property type="entry name" value="ClpP/crotonase-like_dom_sf"/>
</dbReference>
<dbReference type="Proteomes" id="UP000604046">
    <property type="component" value="Unassembled WGS sequence"/>
</dbReference>
<gene>
    <name evidence="12" type="primary">clpP2</name>
    <name evidence="12" type="ORF">SNAT2548_LOCUS12938</name>
</gene>
<proteinExistence type="inferred from homology"/>
<evidence type="ECO:0000256" key="6">
    <source>
        <dbReference type="ARBA" id="ARBA00034021"/>
    </source>
</evidence>
<dbReference type="PROSITE" id="PS00382">
    <property type="entry name" value="CLP_PROTEASE_HIS"/>
    <property type="match status" value="1"/>
</dbReference>
<feature type="compositionally biased region" description="Pro residues" evidence="9">
    <location>
        <begin position="36"/>
        <end position="45"/>
    </location>
</feature>
<name>A0A812M461_9DINO</name>
<evidence type="ECO:0000256" key="3">
    <source>
        <dbReference type="ARBA" id="ARBA00022670"/>
    </source>
</evidence>
<feature type="transmembrane region" description="Helical" evidence="10">
    <location>
        <begin position="639"/>
        <end position="657"/>
    </location>
</feature>
<keyword evidence="10" id="KW-0812">Transmembrane</keyword>
<feature type="transmembrane region" description="Helical" evidence="10">
    <location>
        <begin position="561"/>
        <end position="579"/>
    </location>
</feature>
<feature type="transmembrane region" description="Helical" evidence="10">
    <location>
        <begin position="615"/>
        <end position="632"/>
    </location>
</feature>
<keyword evidence="4" id="KW-0378">Hydrolase</keyword>
<comment type="caution">
    <text evidence="12">The sequence shown here is derived from an EMBL/GenBank/DDBJ whole genome shotgun (WGS) entry which is preliminary data.</text>
</comment>
<dbReference type="PANTHER" id="PTHR10381">
    <property type="entry name" value="ATP-DEPENDENT CLP PROTEASE PROTEOLYTIC SUBUNIT"/>
    <property type="match status" value="1"/>
</dbReference>
<dbReference type="Gene3D" id="3.90.226.10">
    <property type="entry name" value="2-enoyl-CoA Hydratase, Chain A, domain 1"/>
    <property type="match status" value="1"/>
</dbReference>
<feature type="active site" evidence="7">
    <location>
        <position position="133"/>
    </location>
</feature>
<keyword evidence="2" id="KW-0934">Plastid</keyword>
<dbReference type="CDD" id="cd07017">
    <property type="entry name" value="S14_ClpP_2"/>
    <property type="match status" value="1"/>
</dbReference>
<reference evidence="12" key="1">
    <citation type="submission" date="2021-02" db="EMBL/GenBank/DDBJ databases">
        <authorList>
            <person name="Dougan E. K."/>
            <person name="Rhodes N."/>
            <person name="Thang M."/>
            <person name="Chan C."/>
        </authorList>
    </citation>
    <scope>NUCLEOTIDE SEQUENCE</scope>
</reference>
<dbReference type="GO" id="GO:0051117">
    <property type="term" value="F:ATPase binding"/>
    <property type="evidence" value="ECO:0007669"/>
    <property type="project" value="TreeGrafter"/>
</dbReference>
<evidence type="ECO:0000256" key="11">
    <source>
        <dbReference type="SAM" id="SignalP"/>
    </source>
</evidence>
<keyword evidence="11" id="KW-0732">Signal</keyword>
<keyword evidence="3" id="KW-0645">Protease</keyword>
<dbReference type="InterPro" id="IPR033135">
    <property type="entry name" value="ClpP_His_AS"/>
</dbReference>
<dbReference type="OrthoDB" id="408687at2759"/>
<evidence type="ECO:0000313" key="12">
    <source>
        <dbReference type="EMBL" id="CAE7254957.1"/>
    </source>
</evidence>
<feature type="signal peptide" evidence="11">
    <location>
        <begin position="1"/>
        <end position="22"/>
    </location>
</feature>
<feature type="chain" id="PRO_5032393184" description="ATP-dependent Clp protease proteolytic subunit" evidence="11">
    <location>
        <begin position="23"/>
        <end position="904"/>
    </location>
</feature>
<evidence type="ECO:0000256" key="5">
    <source>
        <dbReference type="ARBA" id="ARBA00022825"/>
    </source>
</evidence>
<dbReference type="GO" id="GO:0004176">
    <property type="term" value="F:ATP-dependent peptidase activity"/>
    <property type="evidence" value="ECO:0007669"/>
    <property type="project" value="InterPro"/>
</dbReference>
<accession>A0A812M461</accession>
<dbReference type="PANTHER" id="PTHR10381:SF15">
    <property type="entry name" value="CHLOROPLASTIC ATP-DEPENDENT CLP PROTEASE PROTEOLYTIC SUBUNIT 1"/>
    <property type="match status" value="1"/>
</dbReference>
<comment type="similarity">
    <text evidence="1 8">Belongs to the peptidase S14 family.</text>
</comment>
<protein>
    <recommendedName>
        <fullName evidence="8">ATP-dependent Clp protease proteolytic subunit</fullName>
    </recommendedName>
</protein>
<dbReference type="Pfam" id="PF00574">
    <property type="entry name" value="CLP_protease"/>
    <property type="match status" value="1"/>
</dbReference>
<dbReference type="EMBL" id="CAJNDS010001313">
    <property type="protein sequence ID" value="CAE7254957.1"/>
    <property type="molecule type" value="Genomic_DNA"/>
</dbReference>
<dbReference type="AlphaFoldDB" id="A0A812M461"/>
<dbReference type="GO" id="GO:0006515">
    <property type="term" value="P:protein quality control for misfolded or incompletely synthesized proteins"/>
    <property type="evidence" value="ECO:0007669"/>
    <property type="project" value="TreeGrafter"/>
</dbReference>
<dbReference type="PRINTS" id="PR00127">
    <property type="entry name" value="CLPPROTEASEP"/>
</dbReference>
<evidence type="ECO:0000313" key="13">
    <source>
        <dbReference type="Proteomes" id="UP000604046"/>
    </source>
</evidence>
<evidence type="ECO:0000256" key="1">
    <source>
        <dbReference type="ARBA" id="ARBA00007039"/>
    </source>
</evidence>
<dbReference type="InterPro" id="IPR001907">
    <property type="entry name" value="ClpP"/>
</dbReference>
<keyword evidence="10" id="KW-1133">Transmembrane helix</keyword>
<keyword evidence="10" id="KW-0472">Membrane</keyword>
<evidence type="ECO:0000256" key="8">
    <source>
        <dbReference type="RuleBase" id="RU003567"/>
    </source>
</evidence>
<feature type="region of interest" description="Disordered" evidence="9">
    <location>
        <begin position="27"/>
        <end position="46"/>
    </location>
</feature>
<organism evidence="12 13">
    <name type="scientific">Symbiodinium natans</name>
    <dbReference type="NCBI Taxonomy" id="878477"/>
    <lineage>
        <taxon>Eukaryota</taxon>
        <taxon>Sar</taxon>
        <taxon>Alveolata</taxon>
        <taxon>Dinophyceae</taxon>
        <taxon>Suessiales</taxon>
        <taxon>Symbiodiniaceae</taxon>
        <taxon>Symbiodinium</taxon>
    </lineage>
</organism>
<keyword evidence="5" id="KW-0720">Serine protease</keyword>
<comment type="catalytic activity">
    <reaction evidence="6 7">
        <text>Hydrolysis of proteins to small peptides in the presence of ATP and magnesium. alpha-casein is the usual test substrate. In the absence of ATP, only oligopeptides shorter than five residues are hydrolyzed (such as succinyl-Leu-Tyr-|-NHMec, and Leu-Tyr-Leu-|-Tyr-Trp, in which cleavage of the -Tyr-|-Leu- and -Tyr-|-Trp bonds also occurs).</text>
        <dbReference type="EC" id="3.4.21.92"/>
    </reaction>
</comment>
<feature type="transmembrane region" description="Helical" evidence="10">
    <location>
        <begin position="591"/>
        <end position="609"/>
    </location>
</feature>
<dbReference type="SUPFAM" id="SSF52096">
    <property type="entry name" value="ClpP/crotonase"/>
    <property type="match status" value="1"/>
</dbReference>
<dbReference type="GO" id="GO:0009368">
    <property type="term" value="C:endopeptidase Clp complex"/>
    <property type="evidence" value="ECO:0007669"/>
    <property type="project" value="TreeGrafter"/>
</dbReference>
<evidence type="ECO:0000256" key="4">
    <source>
        <dbReference type="ARBA" id="ARBA00022801"/>
    </source>
</evidence>
<keyword evidence="13" id="KW-1185">Reference proteome</keyword>
<evidence type="ECO:0000256" key="2">
    <source>
        <dbReference type="ARBA" id="ARBA00022640"/>
    </source>
</evidence>
<dbReference type="InterPro" id="IPR023562">
    <property type="entry name" value="ClpP/TepA"/>
</dbReference>
<dbReference type="HAMAP" id="MF_00444">
    <property type="entry name" value="ClpP"/>
    <property type="match status" value="1"/>
</dbReference>